<dbReference type="InterPro" id="IPR038695">
    <property type="entry name" value="Saro_0823-like_sf"/>
</dbReference>
<dbReference type="Gene3D" id="2.60.120.1140">
    <property type="entry name" value="Protein of unknown function DUF192"/>
    <property type="match status" value="1"/>
</dbReference>
<dbReference type="EMBL" id="FTMC01000002">
    <property type="protein sequence ID" value="SIQ02626.1"/>
    <property type="molecule type" value="Genomic_DNA"/>
</dbReference>
<feature type="chain" id="PRO_5010333475" description="DUF192 domain-containing protein" evidence="1">
    <location>
        <begin position="19"/>
        <end position="139"/>
    </location>
</feature>
<dbReference type="AlphaFoldDB" id="A0A1N6PEG2"/>
<proteinExistence type="predicted"/>
<gene>
    <name evidence="2" type="ORF">SAMN05421672_102123</name>
</gene>
<reference evidence="2 3" key="1">
    <citation type="submission" date="2017-01" db="EMBL/GenBank/DDBJ databases">
        <authorList>
            <person name="Mah S.A."/>
            <person name="Swanson W.J."/>
            <person name="Moy G.W."/>
            <person name="Vacquier V.D."/>
        </authorList>
    </citation>
    <scope>NUCLEOTIDE SEQUENCE [LARGE SCALE GENOMIC DNA]</scope>
    <source>
        <strain evidence="2 3">ATCC 29606</strain>
    </source>
</reference>
<accession>A0A1N6PEG2</accession>
<name>A0A1N6PEG2_9PSED</name>
<dbReference type="Proteomes" id="UP000186079">
    <property type="component" value="Unassembled WGS sequence"/>
</dbReference>
<evidence type="ECO:0000256" key="1">
    <source>
        <dbReference type="SAM" id="SignalP"/>
    </source>
</evidence>
<dbReference type="RefSeq" id="WP_039560291.1">
    <property type="nucleotide sequence ID" value="NZ_FTMC01000002.1"/>
</dbReference>
<feature type="signal peptide" evidence="1">
    <location>
        <begin position="1"/>
        <end position="18"/>
    </location>
</feature>
<dbReference type="Pfam" id="PF02643">
    <property type="entry name" value="DUF192"/>
    <property type="match status" value="1"/>
</dbReference>
<dbReference type="PANTHER" id="PTHR37953:SF1">
    <property type="entry name" value="UPF0127 PROTEIN MJ1496"/>
    <property type="match status" value="1"/>
</dbReference>
<organism evidence="2 3">
    <name type="scientific">Pseudomonas flexibilis</name>
    <dbReference type="NCBI Taxonomy" id="706570"/>
    <lineage>
        <taxon>Bacteria</taxon>
        <taxon>Pseudomonadati</taxon>
        <taxon>Pseudomonadota</taxon>
        <taxon>Gammaproteobacteria</taxon>
        <taxon>Pseudomonadales</taxon>
        <taxon>Pseudomonadaceae</taxon>
        <taxon>Pseudomonas</taxon>
    </lineage>
</organism>
<dbReference type="InterPro" id="IPR003795">
    <property type="entry name" value="DUF192"/>
</dbReference>
<evidence type="ECO:0000313" key="3">
    <source>
        <dbReference type="Proteomes" id="UP000186079"/>
    </source>
</evidence>
<protein>
    <recommendedName>
        <fullName evidence="4">DUF192 domain-containing protein</fullName>
    </recommendedName>
</protein>
<sequence>MRALLLISLLSCAGMALTEPRLLALSVGGHALHAEYVFTAADRQRGLMGRTELAESAGMLFRFPQLKTQCLWMKNTPLPLSAAFLDEAGRIINLVDLHPHDLTVKCSSAPARYALEVNQGWFNQRGIVPGLPFACLPAD</sequence>
<evidence type="ECO:0008006" key="4">
    <source>
        <dbReference type="Google" id="ProtNLM"/>
    </source>
</evidence>
<dbReference type="PANTHER" id="PTHR37953">
    <property type="entry name" value="UPF0127 PROTEIN MJ1496"/>
    <property type="match status" value="1"/>
</dbReference>
<keyword evidence="1" id="KW-0732">Signal</keyword>
<evidence type="ECO:0000313" key="2">
    <source>
        <dbReference type="EMBL" id="SIQ02626.1"/>
    </source>
</evidence>